<dbReference type="Pfam" id="PF09243">
    <property type="entry name" value="Rsm22"/>
    <property type="match status" value="1"/>
</dbReference>
<evidence type="ECO:0000256" key="7">
    <source>
        <dbReference type="ARBA" id="ARBA00023014"/>
    </source>
</evidence>
<reference evidence="14" key="1">
    <citation type="submission" date="2023-05" db="EMBL/GenBank/DDBJ databases">
        <title>High-quality long-read genome of Scophthalmus maximus.</title>
        <authorList>
            <person name="Lien S."/>
            <person name="Martinez P."/>
        </authorList>
    </citation>
    <scope>NUCLEOTIDE SEQUENCE [LARGE SCALE GENOMIC DNA]</scope>
</reference>
<dbReference type="InterPro" id="IPR052571">
    <property type="entry name" value="Mt_RNA_Methyltransferase"/>
</dbReference>
<comment type="similarity">
    <text evidence="10">Belongs to the methyltransferase superfamily. Rsm22 family.</text>
</comment>
<keyword evidence="8" id="KW-0496">Mitochondrion</keyword>
<keyword evidence="5" id="KW-0809">Transit peptide</keyword>
<evidence type="ECO:0000313" key="15">
    <source>
        <dbReference type="Proteomes" id="UP000694558"/>
    </source>
</evidence>
<dbReference type="AlphaFoldDB" id="A0A8D3BZT5"/>
<gene>
    <name evidence="14" type="primary">mettl17</name>
</gene>
<dbReference type="GO" id="GO:0046872">
    <property type="term" value="F:metal ion binding"/>
    <property type="evidence" value="ECO:0007669"/>
    <property type="project" value="UniProtKB-KW"/>
</dbReference>
<dbReference type="Proteomes" id="UP000694558">
    <property type="component" value="Chromosome 7"/>
</dbReference>
<dbReference type="InterPro" id="IPR015324">
    <property type="entry name" value="Ribosomal_Rsm22-like"/>
</dbReference>
<dbReference type="GO" id="GO:0005763">
    <property type="term" value="C:mitochondrial small ribosomal subunit"/>
    <property type="evidence" value="ECO:0007669"/>
    <property type="project" value="TreeGrafter"/>
</dbReference>
<dbReference type="GO" id="GO:0008168">
    <property type="term" value="F:methyltransferase activity"/>
    <property type="evidence" value="ECO:0007669"/>
    <property type="project" value="InterPro"/>
</dbReference>
<dbReference type="GO" id="GO:0051539">
    <property type="term" value="F:4 iron, 4 sulfur cluster binding"/>
    <property type="evidence" value="ECO:0007669"/>
    <property type="project" value="UniProtKB-KW"/>
</dbReference>
<dbReference type="GO" id="GO:0006412">
    <property type="term" value="P:translation"/>
    <property type="evidence" value="ECO:0007669"/>
    <property type="project" value="InterPro"/>
</dbReference>
<keyword evidence="4" id="KW-0479">Metal-binding</keyword>
<evidence type="ECO:0000256" key="1">
    <source>
        <dbReference type="ARBA" id="ARBA00004305"/>
    </source>
</evidence>
<evidence type="ECO:0000256" key="5">
    <source>
        <dbReference type="ARBA" id="ARBA00022946"/>
    </source>
</evidence>
<evidence type="ECO:0000256" key="8">
    <source>
        <dbReference type="ARBA" id="ARBA00023128"/>
    </source>
</evidence>
<dbReference type="FunFam" id="3.40.50.150:FF:000196">
    <property type="entry name" value="methyltransferase-like protein 17, mitochondrial"/>
    <property type="match status" value="1"/>
</dbReference>
<evidence type="ECO:0000256" key="10">
    <source>
        <dbReference type="ARBA" id="ARBA00060800"/>
    </source>
</evidence>
<dbReference type="PANTHER" id="PTHR13184">
    <property type="entry name" value="37S RIBOSOMAL PROTEIN S22"/>
    <property type="match status" value="1"/>
</dbReference>
<comment type="subunit">
    <text evidence="11">Associates with the mitochondrial ribosome (mitoribosome).</text>
</comment>
<dbReference type="SUPFAM" id="SSF53335">
    <property type="entry name" value="S-adenosyl-L-methionine-dependent methyltransferases"/>
    <property type="match status" value="1"/>
</dbReference>
<dbReference type="PANTHER" id="PTHR13184:SF5">
    <property type="entry name" value="METHYLTRANSFERASE-LIKE PROTEIN 17, MITOCHONDRIAL"/>
    <property type="match status" value="1"/>
</dbReference>
<keyword evidence="3" id="KW-0949">S-adenosyl-L-methionine</keyword>
<keyword evidence="7" id="KW-0411">Iron-sulfur</keyword>
<protein>
    <recommendedName>
        <fullName evidence="12">Ribosome assembly protein METTL17, mitochondrial</fullName>
    </recommendedName>
    <alternativeName>
        <fullName evidence="13">Methyltransferase-like protein 17</fullName>
    </alternativeName>
</protein>
<evidence type="ECO:0000256" key="3">
    <source>
        <dbReference type="ARBA" id="ARBA00022691"/>
    </source>
</evidence>
<evidence type="ECO:0000313" key="14">
    <source>
        <dbReference type="Ensembl" id="ENSSMAP00000040543.1"/>
    </source>
</evidence>
<evidence type="ECO:0000256" key="4">
    <source>
        <dbReference type="ARBA" id="ARBA00022723"/>
    </source>
</evidence>
<organism evidence="14 15">
    <name type="scientific">Scophthalmus maximus</name>
    <name type="common">Turbot</name>
    <name type="synonym">Psetta maxima</name>
    <dbReference type="NCBI Taxonomy" id="52904"/>
    <lineage>
        <taxon>Eukaryota</taxon>
        <taxon>Metazoa</taxon>
        <taxon>Chordata</taxon>
        <taxon>Craniata</taxon>
        <taxon>Vertebrata</taxon>
        <taxon>Euteleostomi</taxon>
        <taxon>Actinopterygii</taxon>
        <taxon>Neopterygii</taxon>
        <taxon>Teleostei</taxon>
        <taxon>Neoteleostei</taxon>
        <taxon>Acanthomorphata</taxon>
        <taxon>Carangaria</taxon>
        <taxon>Pleuronectiformes</taxon>
        <taxon>Pleuronectoidei</taxon>
        <taxon>Scophthalmidae</taxon>
        <taxon>Scophthalmus</taxon>
    </lineage>
</organism>
<dbReference type="Ensembl" id="ENSSMAT00000050308.1">
    <property type="protein sequence ID" value="ENSSMAP00000040543.1"/>
    <property type="gene ID" value="ENSSMAG00000010421.2"/>
</dbReference>
<keyword evidence="2" id="KW-0004">4Fe-4S</keyword>
<name>A0A8D3BZT5_SCOMX</name>
<evidence type="ECO:0000256" key="2">
    <source>
        <dbReference type="ARBA" id="ARBA00022485"/>
    </source>
</evidence>
<accession>A0A8D3BZT5</accession>
<evidence type="ECO:0000256" key="12">
    <source>
        <dbReference type="ARBA" id="ARBA00069745"/>
    </source>
</evidence>
<comment type="function">
    <text evidence="9">Mitochondrial ribosome (mitoribosome) assembly factor. Binds at the interface of the head and body domains of the mitochondrial small ribosomal subunit (mt-SSU), occluding the mRNA channel and preventing compaction of the head domain towards the body. Probable inactive methyltransferase: retains the characteristic folding and ability to bind S-adenosyl-L-methionine, but it probably lost its methyltransferase activity.</text>
</comment>
<dbReference type="Gene3D" id="3.40.50.150">
    <property type="entry name" value="Vaccinia Virus protein VP39"/>
    <property type="match status" value="1"/>
</dbReference>
<evidence type="ECO:0000256" key="9">
    <source>
        <dbReference type="ARBA" id="ARBA00045681"/>
    </source>
</evidence>
<sequence>AMIFPACLRVLEASAQPQAEVDFLKGEPHRKHPGVTNLKALRLPEELQTAARTIIQSRFLTDRSHSLTNFLWSRKRAVEDATLRKAAVSLERELWKKAIEKGGGECDVLHKTKVEMRQLRGTVCLCFRYDEEFGVVYMAARLAGGYAAMRRALNEIKKRDPSFAPQSLLDFGSGLGTVVWASHSYWADSLKEMVCVDSSGPMNTLAERLLKGADEKAQPHIKQVYFRQFLPVSPKVQFDLVAAAFTLSEISGVKDREEAVFTLWRKTGSYLVLVENGTKEGHQLLMEARDTLLMKQETTVHDSRPASVFAPCPHELTCPKLAQKMVVPCNFQQLYHPLPLPGHNECRTEKFSYLIVTRGEPAEPAPDGTVDWARLVAPVLRRARHVHCRTCSSDGQLHHMVVTARKHSRDVYRCARSSEWGDRLPIVPTAEEDEHSDSEG</sequence>
<evidence type="ECO:0000256" key="13">
    <source>
        <dbReference type="ARBA" id="ARBA00081511"/>
    </source>
</evidence>
<dbReference type="GO" id="GO:0003735">
    <property type="term" value="F:structural constituent of ribosome"/>
    <property type="evidence" value="ECO:0007669"/>
    <property type="project" value="TreeGrafter"/>
</dbReference>
<dbReference type="GO" id="GO:0042274">
    <property type="term" value="P:ribosomal small subunit biogenesis"/>
    <property type="evidence" value="ECO:0007669"/>
    <property type="project" value="UniProtKB-ARBA"/>
</dbReference>
<evidence type="ECO:0000256" key="6">
    <source>
        <dbReference type="ARBA" id="ARBA00023004"/>
    </source>
</evidence>
<reference evidence="14" key="2">
    <citation type="submission" date="2025-08" db="UniProtKB">
        <authorList>
            <consortium name="Ensembl"/>
        </authorList>
    </citation>
    <scope>IDENTIFICATION</scope>
</reference>
<proteinExistence type="inferred from homology"/>
<comment type="subcellular location">
    <subcellularLocation>
        <location evidence="1">Mitochondrion matrix</location>
    </subcellularLocation>
</comment>
<dbReference type="InterPro" id="IPR029063">
    <property type="entry name" value="SAM-dependent_MTases_sf"/>
</dbReference>
<keyword evidence="6" id="KW-0408">Iron</keyword>
<evidence type="ECO:0000256" key="11">
    <source>
        <dbReference type="ARBA" id="ARBA00062800"/>
    </source>
</evidence>
<dbReference type="GeneTree" id="ENSGT00390000006103"/>